<gene>
    <name evidence="2" type="ORF">DVH21_27675</name>
</gene>
<proteinExistence type="predicted"/>
<organism evidence="2 3">
    <name type="scientific">Micromonospora aurantiaca</name>
    <name type="common">nom. illeg.</name>
    <dbReference type="NCBI Taxonomy" id="47850"/>
    <lineage>
        <taxon>Bacteria</taxon>
        <taxon>Bacillati</taxon>
        <taxon>Actinomycetota</taxon>
        <taxon>Actinomycetes</taxon>
        <taxon>Micromonosporales</taxon>
        <taxon>Micromonosporaceae</taxon>
        <taxon>Micromonospora</taxon>
    </lineage>
</organism>
<dbReference type="InterPro" id="IPR037401">
    <property type="entry name" value="SnoaL-like"/>
</dbReference>
<reference evidence="2 3" key="1">
    <citation type="submission" date="2018-07" db="EMBL/GenBank/DDBJ databases">
        <authorList>
            <person name="Ye Y."/>
        </authorList>
    </citation>
    <scope>NUCLEOTIDE SEQUENCE [LARGE SCALE GENOMIC DNA]</scope>
    <source>
        <strain evidence="3">H14(2018)</strain>
    </source>
</reference>
<protein>
    <submittedName>
        <fullName evidence="2">Nuclear transport factor 2 family protein</fullName>
    </submittedName>
</protein>
<feature type="domain" description="SnoaL-like" evidence="1">
    <location>
        <begin position="14"/>
        <end position="139"/>
    </location>
</feature>
<name>A0A6N3K8A6_9ACTN</name>
<evidence type="ECO:0000259" key="1">
    <source>
        <dbReference type="Pfam" id="PF13577"/>
    </source>
</evidence>
<dbReference type="SUPFAM" id="SSF54427">
    <property type="entry name" value="NTF2-like"/>
    <property type="match status" value="1"/>
</dbReference>
<reference evidence="2 3" key="2">
    <citation type="submission" date="2018-08" db="EMBL/GenBank/DDBJ databases">
        <title>Streptomyces kandeliansis sp. nov., an endophytic bacterium isolated from mangrove plant.</title>
        <authorList>
            <person name="Wang R."/>
        </authorList>
    </citation>
    <scope>NUCLEOTIDE SEQUENCE [LARGE SCALE GENOMIC DNA]</scope>
    <source>
        <strain evidence="3">H14(2018)</strain>
    </source>
</reference>
<dbReference type="AlphaFoldDB" id="A0A6N3K8A6"/>
<evidence type="ECO:0000313" key="2">
    <source>
        <dbReference type="EMBL" id="AXH94678.1"/>
    </source>
</evidence>
<dbReference type="Proteomes" id="UP000253958">
    <property type="component" value="Chromosome"/>
</dbReference>
<dbReference type="Gene3D" id="3.10.450.50">
    <property type="match status" value="1"/>
</dbReference>
<dbReference type="RefSeq" id="WP_114921294.1">
    <property type="nucleotide sequence ID" value="NZ_CP031263.1"/>
</dbReference>
<dbReference type="InterPro" id="IPR032710">
    <property type="entry name" value="NTF2-like_dom_sf"/>
</dbReference>
<evidence type="ECO:0000313" key="3">
    <source>
        <dbReference type="Proteomes" id="UP000253958"/>
    </source>
</evidence>
<dbReference type="Pfam" id="PF13577">
    <property type="entry name" value="SnoaL_4"/>
    <property type="match status" value="1"/>
</dbReference>
<accession>A0A6N3K8A6</accession>
<dbReference type="EMBL" id="CP031263">
    <property type="protein sequence ID" value="AXH94678.1"/>
    <property type="molecule type" value="Genomic_DNA"/>
</dbReference>
<sequence length="146" mass="15904">MPLDTDQTAGATHTYARVQDFYARHMHLLDAGEAAEWAAMFTPDGVFVPPSAPEPIRGRQALEAGVRSAAAALADKGEQVRHLLTMAAVEPRADGVLFVRSYTQVVVTPQGGKPRLDIMCVCEDELVAAGEELLVRHRRVTRDDLP</sequence>
<dbReference type="CDD" id="cd00531">
    <property type="entry name" value="NTF2_like"/>
    <property type="match status" value="1"/>
</dbReference>